<comment type="caution">
    <text evidence="1">The sequence shown here is derived from an EMBL/GenBank/DDBJ whole genome shotgun (WGS) entry which is preliminary data.</text>
</comment>
<feature type="non-terminal residue" evidence="1">
    <location>
        <position position="64"/>
    </location>
</feature>
<proteinExistence type="predicted"/>
<sequence length="64" mass="7714">MSVEERVKKVEEELERIKKRLGKRAAKRKVTLKDKFAMHDHAQSLVRWFEEMENDLHSTVKPEH</sequence>
<organism evidence="1">
    <name type="scientific">marine sediment metagenome</name>
    <dbReference type="NCBI Taxonomy" id="412755"/>
    <lineage>
        <taxon>unclassified sequences</taxon>
        <taxon>metagenomes</taxon>
        <taxon>ecological metagenomes</taxon>
    </lineage>
</organism>
<dbReference type="AlphaFoldDB" id="X1T4T3"/>
<reference evidence="1" key="1">
    <citation type="journal article" date="2014" name="Front. Microbiol.">
        <title>High frequency of phylogenetically diverse reductive dehalogenase-homologous genes in deep subseafloor sedimentary metagenomes.</title>
        <authorList>
            <person name="Kawai M."/>
            <person name="Futagami T."/>
            <person name="Toyoda A."/>
            <person name="Takaki Y."/>
            <person name="Nishi S."/>
            <person name="Hori S."/>
            <person name="Arai W."/>
            <person name="Tsubouchi T."/>
            <person name="Morono Y."/>
            <person name="Uchiyama I."/>
            <person name="Ito T."/>
            <person name="Fujiyama A."/>
            <person name="Inagaki F."/>
            <person name="Takami H."/>
        </authorList>
    </citation>
    <scope>NUCLEOTIDE SEQUENCE</scope>
    <source>
        <strain evidence="1">Expedition CK06-06</strain>
    </source>
</reference>
<protein>
    <submittedName>
        <fullName evidence="1">Uncharacterized protein</fullName>
    </submittedName>
</protein>
<gene>
    <name evidence="1" type="ORF">S12H4_27829</name>
</gene>
<name>X1T4T3_9ZZZZ</name>
<accession>X1T4T3</accession>
<dbReference type="EMBL" id="BARW01015915">
    <property type="protein sequence ID" value="GAJ00333.1"/>
    <property type="molecule type" value="Genomic_DNA"/>
</dbReference>
<evidence type="ECO:0000313" key="1">
    <source>
        <dbReference type="EMBL" id="GAJ00333.1"/>
    </source>
</evidence>